<keyword evidence="4" id="KW-1133">Transmembrane helix</keyword>
<sequence length="268" mass="31383">MSITVSVIIPTYNAKNSIKKAIDSVLQQTYQDFEIIIVDDCSKDNTYELLKMIAKIDSRISVYQNKHNSKSAFTRNRAIELSQGQYIMQLDDDDYCDKNRMEKQVRFLEKNRSYDFVGSNALLFDDKGVYGSMEMVEKPDKYDLKKTSAFINPSVMFRKSSLEKIDGYRVSKETVRAQDYDLYLRMYVADMKGYNIQENLVYYYKDMNSFNKSSIQYRYGEAKFRYRNFKKLGLLPQALLYVVKPILASLIPNSILAWKHKKRGITRG</sequence>
<dbReference type="EMBL" id="CP046246">
    <property type="protein sequence ID" value="QGP76232.1"/>
    <property type="molecule type" value="Genomic_DNA"/>
</dbReference>
<dbReference type="InterPro" id="IPR029044">
    <property type="entry name" value="Nucleotide-diphossugar_trans"/>
</dbReference>
<gene>
    <name evidence="6" type="ORF">GLW17_04940</name>
    <name evidence="7" type="ORF">GLW17_05010</name>
</gene>
<accession>A0AB37D247</accession>
<evidence type="ECO:0000256" key="2">
    <source>
        <dbReference type="ARBA" id="ARBA00022676"/>
    </source>
</evidence>
<evidence type="ECO:0000259" key="5">
    <source>
        <dbReference type="Pfam" id="PF00535"/>
    </source>
</evidence>
<dbReference type="GO" id="GO:0016757">
    <property type="term" value="F:glycosyltransferase activity"/>
    <property type="evidence" value="ECO:0007669"/>
    <property type="project" value="UniProtKB-KW"/>
</dbReference>
<dbReference type="InterPro" id="IPR001173">
    <property type="entry name" value="Glyco_trans_2-like"/>
</dbReference>
<evidence type="ECO:0000256" key="3">
    <source>
        <dbReference type="ARBA" id="ARBA00022679"/>
    </source>
</evidence>
<dbReference type="EMBL" id="CP046246">
    <property type="protein sequence ID" value="QGP76218.1"/>
    <property type="molecule type" value="Genomic_DNA"/>
</dbReference>
<reference evidence="6 8" key="1">
    <citation type="submission" date="2019-11" db="EMBL/GenBank/DDBJ databases">
        <authorList>
            <person name="Kim E."/>
            <person name="Lee J."/>
            <person name="Jeon K."/>
            <person name="Lee Y."/>
        </authorList>
    </citation>
    <scope>NUCLEOTIDE SEQUENCE [LARGE SCALE GENOMIC DNA]</scope>
    <source>
        <strain evidence="6 8">YJ1</strain>
    </source>
</reference>
<comment type="similarity">
    <text evidence="1">Belongs to the glycosyltransferase 2 family.</text>
</comment>
<dbReference type="CDD" id="cd00761">
    <property type="entry name" value="Glyco_tranf_GTA_type"/>
    <property type="match status" value="1"/>
</dbReference>
<keyword evidence="4" id="KW-0472">Membrane</keyword>
<keyword evidence="3" id="KW-0808">Transferase</keyword>
<dbReference type="KEGG" id="tey:GLW17_05010"/>
<name>A0AB37D247_TETHA</name>
<feature type="domain" description="Glycosyltransferase 2-like" evidence="5">
    <location>
        <begin position="6"/>
        <end position="165"/>
    </location>
</feature>
<dbReference type="Gene3D" id="3.90.550.10">
    <property type="entry name" value="Spore Coat Polysaccharide Biosynthesis Protein SpsA, Chain A"/>
    <property type="match status" value="1"/>
</dbReference>
<dbReference type="SUPFAM" id="SSF53448">
    <property type="entry name" value="Nucleotide-diphospho-sugar transferases"/>
    <property type="match status" value="1"/>
</dbReference>
<protein>
    <submittedName>
        <fullName evidence="6">Glycosyltransferase</fullName>
    </submittedName>
</protein>
<feature type="transmembrane region" description="Helical" evidence="4">
    <location>
        <begin position="238"/>
        <end position="258"/>
    </location>
</feature>
<evidence type="ECO:0000256" key="4">
    <source>
        <dbReference type="SAM" id="Phobius"/>
    </source>
</evidence>
<dbReference type="RefSeq" id="WP_155224407.1">
    <property type="nucleotide sequence ID" value="NZ_CP046246.1"/>
</dbReference>
<dbReference type="Pfam" id="PF00535">
    <property type="entry name" value="Glycos_transf_2"/>
    <property type="match status" value="1"/>
</dbReference>
<proteinExistence type="inferred from homology"/>
<evidence type="ECO:0000313" key="8">
    <source>
        <dbReference type="Proteomes" id="UP000427886"/>
    </source>
</evidence>
<keyword evidence="4" id="KW-0812">Transmembrane</keyword>
<dbReference type="Proteomes" id="UP000427886">
    <property type="component" value="Chromosome"/>
</dbReference>
<dbReference type="PANTHER" id="PTHR43685">
    <property type="entry name" value="GLYCOSYLTRANSFERASE"/>
    <property type="match status" value="1"/>
</dbReference>
<dbReference type="KEGG" id="tey:GLW17_04940"/>
<keyword evidence="2" id="KW-0328">Glycosyltransferase</keyword>
<organism evidence="6 8">
    <name type="scientific">Tetragenococcus halophilus</name>
    <name type="common">Pediococcus halophilus</name>
    <dbReference type="NCBI Taxonomy" id="51669"/>
    <lineage>
        <taxon>Bacteria</taxon>
        <taxon>Bacillati</taxon>
        <taxon>Bacillota</taxon>
        <taxon>Bacilli</taxon>
        <taxon>Lactobacillales</taxon>
        <taxon>Enterococcaceae</taxon>
        <taxon>Tetragenococcus</taxon>
    </lineage>
</organism>
<evidence type="ECO:0000313" key="6">
    <source>
        <dbReference type="EMBL" id="QGP76218.1"/>
    </source>
</evidence>
<dbReference type="AlphaFoldDB" id="A0AB37D247"/>
<evidence type="ECO:0000256" key="1">
    <source>
        <dbReference type="ARBA" id="ARBA00006739"/>
    </source>
</evidence>
<dbReference type="PANTHER" id="PTHR43685:SF5">
    <property type="entry name" value="GLYCOSYLTRANSFERASE EPSE-RELATED"/>
    <property type="match status" value="1"/>
</dbReference>
<dbReference type="InterPro" id="IPR050834">
    <property type="entry name" value="Glycosyltransf_2"/>
</dbReference>
<evidence type="ECO:0000313" key="7">
    <source>
        <dbReference type="EMBL" id="QGP76232.1"/>
    </source>
</evidence>